<feature type="compositionally biased region" description="Polar residues" evidence="1">
    <location>
        <begin position="93"/>
        <end position="103"/>
    </location>
</feature>
<accession>A0A0D0ECC8</accession>
<dbReference type="AlphaFoldDB" id="A0A0D0ECC8"/>
<keyword evidence="3" id="KW-1185">Reference proteome</keyword>
<reference evidence="3" key="2">
    <citation type="submission" date="2015-01" db="EMBL/GenBank/DDBJ databases">
        <title>Evolutionary Origins and Diversification of the Mycorrhizal Mutualists.</title>
        <authorList>
            <consortium name="DOE Joint Genome Institute"/>
            <consortium name="Mycorrhizal Genomics Consortium"/>
            <person name="Kohler A."/>
            <person name="Kuo A."/>
            <person name="Nagy L.G."/>
            <person name="Floudas D."/>
            <person name="Copeland A."/>
            <person name="Barry K.W."/>
            <person name="Cichocki N."/>
            <person name="Veneault-Fourrey C."/>
            <person name="LaButti K."/>
            <person name="Lindquist E.A."/>
            <person name="Lipzen A."/>
            <person name="Lundell T."/>
            <person name="Morin E."/>
            <person name="Murat C."/>
            <person name="Riley R."/>
            <person name="Ohm R."/>
            <person name="Sun H."/>
            <person name="Tunlid A."/>
            <person name="Henrissat B."/>
            <person name="Grigoriev I.V."/>
            <person name="Hibbett D.S."/>
            <person name="Martin F."/>
        </authorList>
    </citation>
    <scope>NUCLEOTIDE SEQUENCE [LARGE SCALE GENOMIC DNA]</scope>
    <source>
        <strain evidence="3">Ve08.2h10</strain>
    </source>
</reference>
<gene>
    <name evidence="2" type="ORF">PAXRUDRAFT_575346</name>
</gene>
<dbReference type="Proteomes" id="UP000054538">
    <property type="component" value="Unassembled WGS sequence"/>
</dbReference>
<name>A0A0D0ECC8_9AGAM</name>
<feature type="compositionally biased region" description="Basic and acidic residues" evidence="1">
    <location>
        <begin position="50"/>
        <end position="63"/>
    </location>
</feature>
<dbReference type="HOGENOM" id="CLU_1949510_0_0_1"/>
<dbReference type="EMBL" id="KN824868">
    <property type="protein sequence ID" value="KIK99145.1"/>
    <property type="molecule type" value="Genomic_DNA"/>
</dbReference>
<feature type="region of interest" description="Disordered" evidence="1">
    <location>
        <begin position="1"/>
        <end position="103"/>
    </location>
</feature>
<proteinExistence type="predicted"/>
<evidence type="ECO:0000313" key="3">
    <source>
        <dbReference type="Proteomes" id="UP000054538"/>
    </source>
</evidence>
<organism evidence="2 3">
    <name type="scientific">Paxillus rubicundulus Ve08.2h10</name>
    <dbReference type="NCBI Taxonomy" id="930991"/>
    <lineage>
        <taxon>Eukaryota</taxon>
        <taxon>Fungi</taxon>
        <taxon>Dikarya</taxon>
        <taxon>Basidiomycota</taxon>
        <taxon>Agaricomycotina</taxon>
        <taxon>Agaricomycetes</taxon>
        <taxon>Agaricomycetidae</taxon>
        <taxon>Boletales</taxon>
        <taxon>Paxilineae</taxon>
        <taxon>Paxillaceae</taxon>
        <taxon>Paxillus</taxon>
    </lineage>
</organism>
<sequence>MWVTVQSRPGNAWDVDSGSPVDPNERNTRPPRVKRSDSAGLSFQVKQTCRLKEEAGTPKEKRNGPSMKRRRGKSVWFKAKVSSGGLRRDHRGQISQASNISKTSGERVFRRSFSGERPIRGFICIDCSK</sequence>
<dbReference type="InParanoid" id="A0A0D0ECC8"/>
<evidence type="ECO:0000313" key="2">
    <source>
        <dbReference type="EMBL" id="KIK99145.1"/>
    </source>
</evidence>
<reference evidence="2 3" key="1">
    <citation type="submission" date="2014-04" db="EMBL/GenBank/DDBJ databases">
        <authorList>
            <consortium name="DOE Joint Genome Institute"/>
            <person name="Kuo A."/>
            <person name="Kohler A."/>
            <person name="Jargeat P."/>
            <person name="Nagy L.G."/>
            <person name="Floudas D."/>
            <person name="Copeland A."/>
            <person name="Barry K.W."/>
            <person name="Cichocki N."/>
            <person name="Veneault-Fourrey C."/>
            <person name="LaButti K."/>
            <person name="Lindquist E.A."/>
            <person name="Lipzen A."/>
            <person name="Lundell T."/>
            <person name="Morin E."/>
            <person name="Murat C."/>
            <person name="Sun H."/>
            <person name="Tunlid A."/>
            <person name="Henrissat B."/>
            <person name="Grigoriev I.V."/>
            <person name="Hibbett D.S."/>
            <person name="Martin F."/>
            <person name="Nordberg H.P."/>
            <person name="Cantor M.N."/>
            <person name="Hua S.X."/>
        </authorList>
    </citation>
    <scope>NUCLEOTIDE SEQUENCE [LARGE SCALE GENOMIC DNA]</scope>
    <source>
        <strain evidence="2 3">Ve08.2h10</strain>
    </source>
</reference>
<protein>
    <submittedName>
        <fullName evidence="2">Uncharacterized protein</fullName>
    </submittedName>
</protein>
<evidence type="ECO:0000256" key="1">
    <source>
        <dbReference type="SAM" id="MobiDB-lite"/>
    </source>
</evidence>